<evidence type="ECO:0000313" key="3">
    <source>
        <dbReference type="EMBL" id="OZI87628.1"/>
    </source>
</evidence>
<comment type="caution">
    <text evidence="3">The sequence shown here is derived from an EMBL/GenBank/DDBJ whole genome shotgun (WGS) entry which is preliminary data.</text>
</comment>
<name>A0A261WN81_9PSED</name>
<dbReference type="Proteomes" id="UP000217163">
    <property type="component" value="Unassembled WGS sequence"/>
</dbReference>
<gene>
    <name evidence="3" type="ORF">CFN58_02680</name>
</gene>
<reference evidence="4" key="1">
    <citation type="journal article" date="2016" name="Sci. Rep.">
        <title>Genome analysis of the kiwifruit canker pathogen Pseudomonas syringae pv. actinidiae biovar 5.</title>
        <authorList>
            <person name="Fujikawa T."/>
            <person name="Sawada H."/>
        </authorList>
    </citation>
    <scope>NUCLEOTIDE SEQUENCE [LARGE SCALE GENOMIC DNA]</scope>
    <source>
        <strain evidence="4">MAFF 212061</strain>
    </source>
</reference>
<sequence>MHKDKHMLNQRHSRAVKPPPDELAELLLDKPDDESKGAEATIGFSYQQWWATLIALEMLSVHDDYALGMEVKEDVAILDSSTKPTRVEFCQIKKNEQAGAWALSDLHNKGAKLKKGHEPSTLAKLYKRKIDFSGHNVSLRFVSNVGFKISAIGVLKKVHSVEARLKELELVDKELIVTAISSQLKIEKSSVSIDEIRLHRSNLPMAEQEIFVAGKISQLWEERILPFRIDQPTVAARFLASEIQSRAASNSYAKNMSDLQARIISRQQVMVALSNVASAKKSVSEVLDSAIATLESEKAVFLLIKKIKKERITICADSADRTNLYFRDIIKSLHESMELSLETADDNAGLLQLMNLVVERCTAKNSLAFMGVSTPYLHAAALLVLNDGIDFDVLTASVGSQSKAEQ</sequence>
<dbReference type="GO" id="GO:0004518">
    <property type="term" value="F:nuclease activity"/>
    <property type="evidence" value="ECO:0007669"/>
    <property type="project" value="InterPro"/>
</dbReference>
<dbReference type="Pfam" id="PF14130">
    <property type="entry name" value="Cap4_nuclease"/>
    <property type="match status" value="1"/>
</dbReference>
<evidence type="ECO:0000259" key="2">
    <source>
        <dbReference type="Pfam" id="PF14130"/>
    </source>
</evidence>
<organism evidence="3 4">
    <name type="scientific">Pseudomonas avellanae</name>
    <dbReference type="NCBI Taxonomy" id="46257"/>
    <lineage>
        <taxon>Bacteria</taxon>
        <taxon>Pseudomonadati</taxon>
        <taxon>Pseudomonadota</taxon>
        <taxon>Gammaproteobacteria</taxon>
        <taxon>Pseudomonadales</taxon>
        <taxon>Pseudomonadaceae</taxon>
        <taxon>Pseudomonas</taxon>
    </lineage>
</organism>
<dbReference type="AlphaFoldDB" id="A0A261WN81"/>
<protein>
    <recommendedName>
        <fullName evidence="2">CD-NTase associated protein 4-like DNA endonuclease domain-containing protein</fullName>
    </recommendedName>
</protein>
<evidence type="ECO:0000256" key="1">
    <source>
        <dbReference type="SAM" id="MobiDB-lite"/>
    </source>
</evidence>
<proteinExistence type="predicted"/>
<dbReference type="EMBL" id="NKQU01000039">
    <property type="protein sequence ID" value="OZI87628.1"/>
    <property type="molecule type" value="Genomic_DNA"/>
</dbReference>
<evidence type="ECO:0000313" key="4">
    <source>
        <dbReference type="Proteomes" id="UP000217163"/>
    </source>
</evidence>
<dbReference type="InterPro" id="IPR025382">
    <property type="entry name" value="Cap4-like_endonuclease_dom"/>
</dbReference>
<feature type="domain" description="CD-NTase associated protein 4-like DNA endonuclease" evidence="2">
    <location>
        <begin position="37"/>
        <end position="246"/>
    </location>
</feature>
<feature type="region of interest" description="Disordered" evidence="1">
    <location>
        <begin position="1"/>
        <end position="22"/>
    </location>
</feature>
<accession>A0A261WN81</accession>